<name>A0A8J5M2F4_9STRA</name>
<reference evidence="1" key="1">
    <citation type="submission" date="2021-01" db="EMBL/GenBank/DDBJ databases">
        <title>Phytophthora aleatoria, a newly-described species from Pinus radiata is distinct from Phytophthora cactorum isolates based on comparative genomics.</title>
        <authorList>
            <person name="Mcdougal R."/>
            <person name="Panda P."/>
            <person name="Williams N."/>
            <person name="Studholme D.J."/>
        </authorList>
    </citation>
    <scope>NUCLEOTIDE SEQUENCE</scope>
    <source>
        <strain evidence="1">NZFS 4037</strain>
    </source>
</reference>
<dbReference type="AlphaFoldDB" id="A0A8J5M2F4"/>
<protein>
    <submittedName>
        <fullName evidence="1">Uncharacterized protein</fullName>
    </submittedName>
</protein>
<organism evidence="1 2">
    <name type="scientific">Phytophthora aleatoria</name>
    <dbReference type="NCBI Taxonomy" id="2496075"/>
    <lineage>
        <taxon>Eukaryota</taxon>
        <taxon>Sar</taxon>
        <taxon>Stramenopiles</taxon>
        <taxon>Oomycota</taxon>
        <taxon>Peronosporomycetes</taxon>
        <taxon>Peronosporales</taxon>
        <taxon>Peronosporaceae</taxon>
        <taxon>Phytophthora</taxon>
    </lineage>
</organism>
<dbReference type="Proteomes" id="UP000709295">
    <property type="component" value="Unassembled WGS sequence"/>
</dbReference>
<comment type="caution">
    <text evidence="1">The sequence shown here is derived from an EMBL/GenBank/DDBJ whole genome shotgun (WGS) entry which is preliminary data.</text>
</comment>
<evidence type="ECO:0000313" key="2">
    <source>
        <dbReference type="Proteomes" id="UP000709295"/>
    </source>
</evidence>
<dbReference type="EMBL" id="JAENGY010001827">
    <property type="protein sequence ID" value="KAG6946719.1"/>
    <property type="molecule type" value="Genomic_DNA"/>
</dbReference>
<keyword evidence="2" id="KW-1185">Reference proteome</keyword>
<gene>
    <name evidence="1" type="ORF">JG688_00015889</name>
</gene>
<evidence type="ECO:0000313" key="1">
    <source>
        <dbReference type="EMBL" id="KAG6946719.1"/>
    </source>
</evidence>
<proteinExistence type="predicted"/>
<sequence>MPRPSLGPMAIDLAETNISFVLVLDRSIWTRSSTDWPPTSALHSIRVIINI</sequence>
<accession>A0A8J5M2F4</accession>